<comment type="function">
    <text evidence="6">Has oligopeptidase activity and degrades a variety of small bioactive peptides.</text>
</comment>
<dbReference type="Gene3D" id="1.10.1370.20">
    <property type="entry name" value="Oligoendopeptidase f, C-terminal domain"/>
    <property type="match status" value="1"/>
</dbReference>
<keyword evidence="10" id="KW-1185">Reference proteome</keyword>
<sequence>MKRSEQKIQDTWKMEDMFISDEAWEKDFEKATKMIPHYSDFSGEVSKDKEKLIEYFNFNDEINLLVERLYVYSNQKYHQDMAEAKYQAYSGKAQKLTVDIGSASAFFEPEILEMEEDTLLSWMQDDRLADYRRYVGEILRGKAHTLDKKTEEILAKSRKMAAAADNIYSMYNGADIDFPVVKGSDNKEIKITHGNYVPILAGEDRELRKNAFKALYDTYGKMKNTIAATFNANVEQACFYADVRNYPSSLAMHLDGSNIPVSVYDNLIDVVHENMGLMHRYVKLRKKILGVDELHMYDVYAPIAKAPKDKIPFEKAKEMVLEALKPMGEDYLSKLKEGFNNRWIDVYENEGKRSGAYSWGAYGTHPYVLLNYQGTLDDVFTLAHEMGHALHSYYSDTTQPYINAGYRIFVAEVASTCNESLLIHHLLKNTDDRDTKAYLINHFLEQFKGTLYRQTMFAEFEKITHHMVEQGETLTSDLLCETYLNLNKEYFGEEMVSDDEIALEWARIPHFYNPFYVYQYATGISAAIALSKKIMNEGESAVKDYMKFLTGGGSKDPIDLLKMAGVNMAEKEPVQQALNLFGDLLDQMEEIVK</sequence>
<evidence type="ECO:0000256" key="1">
    <source>
        <dbReference type="ARBA" id="ARBA00022670"/>
    </source>
</evidence>
<comment type="similarity">
    <text evidence="6">Belongs to the peptidase M3B family.</text>
</comment>
<dbReference type="InterPro" id="IPR013647">
    <property type="entry name" value="OligopepF_N_dom"/>
</dbReference>
<evidence type="ECO:0000313" key="10">
    <source>
        <dbReference type="Proteomes" id="UP000597877"/>
    </source>
</evidence>
<dbReference type="Gene3D" id="1.20.140.70">
    <property type="entry name" value="Oligopeptidase f, N-terminal domain"/>
    <property type="match status" value="1"/>
</dbReference>
<comment type="cofactor">
    <cofactor evidence="6">
        <name>Zn(2+)</name>
        <dbReference type="ChEBI" id="CHEBI:29105"/>
    </cofactor>
    <text evidence="6">Binds 1 zinc ion.</text>
</comment>
<evidence type="ECO:0000259" key="7">
    <source>
        <dbReference type="Pfam" id="PF01432"/>
    </source>
</evidence>
<dbReference type="NCBIfam" id="TIGR00181">
    <property type="entry name" value="pepF"/>
    <property type="match status" value="1"/>
</dbReference>
<dbReference type="Proteomes" id="UP000597877">
    <property type="component" value="Unassembled WGS sequence"/>
</dbReference>
<comment type="caution">
    <text evidence="9">The sequence shown here is derived from an EMBL/GenBank/DDBJ whole genome shotgun (WGS) entry which is preliminary data.</text>
</comment>
<dbReference type="PANTHER" id="PTHR11804:SF84">
    <property type="entry name" value="SACCHAROLYSIN"/>
    <property type="match status" value="1"/>
</dbReference>
<proteinExistence type="inferred from homology"/>
<evidence type="ECO:0000313" key="9">
    <source>
        <dbReference type="EMBL" id="MBC5668937.1"/>
    </source>
</evidence>
<dbReference type="InterPro" id="IPR042088">
    <property type="entry name" value="OligoPept_F_C"/>
</dbReference>
<accession>A0ABR7F6V8</accession>
<dbReference type="EMBL" id="JACOOZ010000012">
    <property type="protein sequence ID" value="MBC5668937.1"/>
    <property type="molecule type" value="Genomic_DNA"/>
</dbReference>
<dbReference type="InterPro" id="IPR004438">
    <property type="entry name" value="Peptidase_M3B"/>
</dbReference>
<keyword evidence="3 6" id="KW-0378">Hydrolase</keyword>
<dbReference type="Pfam" id="PF08439">
    <property type="entry name" value="Peptidase_M3_N"/>
    <property type="match status" value="1"/>
</dbReference>
<keyword evidence="1 6" id="KW-0645">Protease</keyword>
<evidence type="ECO:0000256" key="5">
    <source>
        <dbReference type="ARBA" id="ARBA00023049"/>
    </source>
</evidence>
<dbReference type="InterPro" id="IPR001567">
    <property type="entry name" value="Pept_M3A_M3B_dom"/>
</dbReference>
<dbReference type="EC" id="3.4.24.-" evidence="6"/>
<dbReference type="InterPro" id="IPR045090">
    <property type="entry name" value="Pept_M3A_M3B"/>
</dbReference>
<organism evidence="9 10">
    <name type="scientific">Eubacterium segne</name>
    <dbReference type="NCBI Taxonomy" id="2763045"/>
    <lineage>
        <taxon>Bacteria</taxon>
        <taxon>Bacillati</taxon>
        <taxon>Bacillota</taxon>
        <taxon>Clostridia</taxon>
        <taxon>Eubacteriales</taxon>
        <taxon>Eubacteriaceae</taxon>
        <taxon>Eubacterium</taxon>
    </lineage>
</organism>
<reference evidence="9 10" key="1">
    <citation type="submission" date="2020-08" db="EMBL/GenBank/DDBJ databases">
        <title>Genome public.</title>
        <authorList>
            <person name="Liu C."/>
            <person name="Sun Q."/>
        </authorList>
    </citation>
    <scope>NUCLEOTIDE SEQUENCE [LARGE SCALE GENOMIC DNA]</scope>
    <source>
        <strain evidence="9 10">BX4</strain>
    </source>
</reference>
<evidence type="ECO:0000256" key="6">
    <source>
        <dbReference type="RuleBase" id="RU368091"/>
    </source>
</evidence>
<keyword evidence="4 6" id="KW-0862">Zinc</keyword>
<dbReference type="Gene3D" id="1.10.287.830">
    <property type="entry name" value="putative peptidase helix hairpin domain like"/>
    <property type="match status" value="1"/>
</dbReference>
<protein>
    <recommendedName>
        <fullName evidence="6">Oligopeptidase F</fullName>
        <ecNumber evidence="6">3.4.24.-</ecNumber>
    </recommendedName>
</protein>
<evidence type="ECO:0000259" key="8">
    <source>
        <dbReference type="Pfam" id="PF08439"/>
    </source>
</evidence>
<evidence type="ECO:0000256" key="4">
    <source>
        <dbReference type="ARBA" id="ARBA00022833"/>
    </source>
</evidence>
<gene>
    <name evidence="9" type="primary">pepF</name>
    <name evidence="9" type="ORF">H8S00_13290</name>
</gene>
<dbReference type="PANTHER" id="PTHR11804">
    <property type="entry name" value="PROTEASE M3 THIMET OLIGOPEPTIDASE-RELATED"/>
    <property type="match status" value="1"/>
</dbReference>
<evidence type="ECO:0000256" key="2">
    <source>
        <dbReference type="ARBA" id="ARBA00022723"/>
    </source>
</evidence>
<keyword evidence="5 6" id="KW-0482">Metalloprotease</keyword>
<dbReference type="CDD" id="cd09608">
    <property type="entry name" value="M3B_PepF"/>
    <property type="match status" value="1"/>
</dbReference>
<dbReference type="RefSeq" id="WP_118589562.1">
    <property type="nucleotide sequence ID" value="NZ_JACOOZ010000012.1"/>
</dbReference>
<feature type="domain" description="Peptidase M3A/M3B catalytic" evidence="7">
    <location>
        <begin position="203"/>
        <end position="579"/>
    </location>
</feature>
<name>A0ABR7F6V8_9FIRM</name>
<keyword evidence="2 6" id="KW-0479">Metal-binding</keyword>
<feature type="domain" description="Oligopeptidase F N-terminal" evidence="8">
    <location>
        <begin position="110"/>
        <end position="178"/>
    </location>
</feature>
<dbReference type="Pfam" id="PF01432">
    <property type="entry name" value="Peptidase_M3"/>
    <property type="match status" value="1"/>
</dbReference>
<evidence type="ECO:0000256" key="3">
    <source>
        <dbReference type="ARBA" id="ARBA00022801"/>
    </source>
</evidence>
<dbReference type="SUPFAM" id="SSF55486">
    <property type="entry name" value="Metalloproteases ('zincins'), catalytic domain"/>
    <property type="match status" value="1"/>
</dbReference>